<dbReference type="EMBL" id="JAIZAY010000016">
    <property type="protein sequence ID" value="KAJ8027632.1"/>
    <property type="molecule type" value="Genomic_DNA"/>
</dbReference>
<comment type="caution">
    <text evidence="2">The sequence shown here is derived from an EMBL/GenBank/DDBJ whole genome shotgun (WGS) entry which is preliminary data.</text>
</comment>
<gene>
    <name evidence="2" type="ORF">HOLleu_32831</name>
</gene>
<evidence type="ECO:0000256" key="1">
    <source>
        <dbReference type="SAM" id="SignalP"/>
    </source>
</evidence>
<name>A0A9Q1BJA6_HOLLE</name>
<dbReference type="Proteomes" id="UP001152320">
    <property type="component" value="Chromosome 16"/>
</dbReference>
<organism evidence="2 3">
    <name type="scientific">Holothuria leucospilota</name>
    <name type="common">Black long sea cucumber</name>
    <name type="synonym">Mertensiothuria leucospilota</name>
    <dbReference type="NCBI Taxonomy" id="206669"/>
    <lineage>
        <taxon>Eukaryota</taxon>
        <taxon>Metazoa</taxon>
        <taxon>Echinodermata</taxon>
        <taxon>Eleutherozoa</taxon>
        <taxon>Echinozoa</taxon>
        <taxon>Holothuroidea</taxon>
        <taxon>Aspidochirotacea</taxon>
        <taxon>Aspidochirotida</taxon>
        <taxon>Holothuriidae</taxon>
        <taxon>Holothuria</taxon>
    </lineage>
</organism>
<sequence>MAFATLTSHMFFFLVMTKSIRCHCLKQGCIQDVFFTGGQAEHGVGDHKVISGAGPKVGSPPAGQDKVKQASFGTPFLVRSPCCGDKQCYPKDGYSVAHGAAECTAALGPYALSPLCAAWIQSMWIQAIFFSFQLVFDHKVQQASWYLDVEVLWLCCNDMYQALQGVYGSSWADLRANELFSWRSI</sequence>
<reference evidence="2" key="1">
    <citation type="submission" date="2021-10" db="EMBL/GenBank/DDBJ databases">
        <title>Tropical sea cucumber genome reveals ecological adaptation and Cuvierian tubules defense mechanism.</title>
        <authorList>
            <person name="Chen T."/>
        </authorList>
    </citation>
    <scope>NUCLEOTIDE SEQUENCE</scope>
    <source>
        <strain evidence="2">Nanhai2018</strain>
        <tissue evidence="2">Muscle</tissue>
    </source>
</reference>
<evidence type="ECO:0000313" key="3">
    <source>
        <dbReference type="Proteomes" id="UP001152320"/>
    </source>
</evidence>
<dbReference type="AlphaFoldDB" id="A0A9Q1BJA6"/>
<feature type="signal peptide" evidence="1">
    <location>
        <begin position="1"/>
        <end position="22"/>
    </location>
</feature>
<keyword evidence="1" id="KW-0732">Signal</keyword>
<feature type="chain" id="PRO_5040221765" evidence="1">
    <location>
        <begin position="23"/>
        <end position="185"/>
    </location>
</feature>
<keyword evidence="3" id="KW-1185">Reference proteome</keyword>
<accession>A0A9Q1BJA6</accession>
<proteinExistence type="predicted"/>
<evidence type="ECO:0000313" key="2">
    <source>
        <dbReference type="EMBL" id="KAJ8027632.1"/>
    </source>
</evidence>
<protein>
    <submittedName>
        <fullName evidence="2">Uncharacterized protein</fullName>
    </submittedName>
</protein>